<dbReference type="Proteomes" id="UP000663865">
    <property type="component" value="Unassembled WGS sequence"/>
</dbReference>
<dbReference type="Pfam" id="PF05699">
    <property type="entry name" value="Dimer_Tnp_hAT"/>
    <property type="match status" value="1"/>
</dbReference>
<protein>
    <recommendedName>
        <fullName evidence="1">HAT C-terminal dimerisation domain-containing protein</fullName>
    </recommendedName>
</protein>
<dbReference type="InterPro" id="IPR008906">
    <property type="entry name" value="HATC_C_dom"/>
</dbReference>
<name>A0A820ZVH8_9BILA</name>
<reference evidence="3" key="1">
    <citation type="submission" date="2021-02" db="EMBL/GenBank/DDBJ databases">
        <authorList>
            <person name="Nowell W R."/>
        </authorList>
    </citation>
    <scope>NUCLEOTIDE SEQUENCE</scope>
</reference>
<dbReference type="InterPro" id="IPR012337">
    <property type="entry name" value="RNaseH-like_sf"/>
</dbReference>
<dbReference type="GO" id="GO:0046983">
    <property type="term" value="F:protein dimerization activity"/>
    <property type="evidence" value="ECO:0007669"/>
    <property type="project" value="InterPro"/>
</dbReference>
<dbReference type="PANTHER" id="PTHR47611:SF1">
    <property type="entry name" value="CCHC-TYPE DOMAIN-CONTAINING PROTEIN"/>
    <property type="match status" value="1"/>
</dbReference>
<organism evidence="3 4">
    <name type="scientific">Rotaria socialis</name>
    <dbReference type="NCBI Taxonomy" id="392032"/>
    <lineage>
        <taxon>Eukaryota</taxon>
        <taxon>Metazoa</taxon>
        <taxon>Spiralia</taxon>
        <taxon>Gnathifera</taxon>
        <taxon>Rotifera</taxon>
        <taxon>Eurotatoria</taxon>
        <taxon>Bdelloidea</taxon>
        <taxon>Philodinida</taxon>
        <taxon>Philodinidae</taxon>
        <taxon>Rotaria</taxon>
    </lineage>
</organism>
<dbReference type="EMBL" id="CAJOBS010000402">
    <property type="protein sequence ID" value="CAF4568880.1"/>
    <property type="molecule type" value="Genomic_DNA"/>
</dbReference>
<evidence type="ECO:0000313" key="4">
    <source>
        <dbReference type="Proteomes" id="UP000663838"/>
    </source>
</evidence>
<evidence type="ECO:0000259" key="1">
    <source>
        <dbReference type="Pfam" id="PF05699"/>
    </source>
</evidence>
<dbReference type="EMBL" id="CAJNYV010004044">
    <property type="protein sequence ID" value="CAF3637487.1"/>
    <property type="molecule type" value="Genomic_DNA"/>
</dbReference>
<evidence type="ECO:0000313" key="2">
    <source>
        <dbReference type="EMBL" id="CAF3637487.1"/>
    </source>
</evidence>
<dbReference type="AlphaFoldDB" id="A0A820ZVH8"/>
<comment type="caution">
    <text evidence="3">The sequence shown here is derived from an EMBL/GenBank/DDBJ whole genome shotgun (WGS) entry which is preliminary data.</text>
</comment>
<sequence>MKLSDNYAFMKGHHMNYRKISNPLIFWRDQQKVLPILSKTAKSVFVIQAPSAESERHFSIAGQVVTEQRSQLEPECLESPVVLKEAYLNKTWPK</sequence>
<gene>
    <name evidence="2" type="ORF">KIK155_LOCUS22739</name>
    <name evidence="3" type="ORF">TOA249_LOCUS8459</name>
</gene>
<proteinExistence type="predicted"/>
<dbReference type="SUPFAM" id="SSF53098">
    <property type="entry name" value="Ribonuclease H-like"/>
    <property type="match status" value="1"/>
</dbReference>
<feature type="domain" description="HAT C-terminal dimerisation" evidence="1">
    <location>
        <begin position="13"/>
        <end position="84"/>
    </location>
</feature>
<dbReference type="Proteomes" id="UP000663838">
    <property type="component" value="Unassembled WGS sequence"/>
</dbReference>
<dbReference type="PANTHER" id="PTHR47611">
    <property type="entry name" value="HAT DIMERISATION DOMAIN, C-TERMINAL"/>
    <property type="match status" value="1"/>
</dbReference>
<accession>A0A820ZVH8</accession>
<evidence type="ECO:0000313" key="3">
    <source>
        <dbReference type="EMBL" id="CAF4568880.1"/>
    </source>
</evidence>